<keyword evidence="2" id="KW-1185">Reference proteome</keyword>
<dbReference type="Proteomes" id="UP000261828">
    <property type="component" value="Unassembled WGS sequence"/>
</dbReference>
<protein>
    <submittedName>
        <fullName evidence="1">Uncharacterized protein</fullName>
    </submittedName>
</protein>
<evidence type="ECO:0000313" key="1">
    <source>
        <dbReference type="EMBL" id="RDY57733.1"/>
    </source>
</evidence>
<dbReference type="AlphaFoldDB" id="A0A371JLB4"/>
<reference evidence="1 2" key="1">
    <citation type="submission" date="2018-08" db="EMBL/GenBank/DDBJ databases">
        <title>Muricauda nanhaiensis sp. nov., isolated from seawater of the South China Sea.</title>
        <authorList>
            <person name="Dang Y."/>
        </authorList>
    </citation>
    <scope>NUCLEOTIDE SEQUENCE [LARGE SCALE GENOMIC DNA]</scope>
    <source>
        <strain evidence="1 2">SM1704</strain>
    </source>
</reference>
<dbReference type="EMBL" id="QTJX01000007">
    <property type="protein sequence ID" value="RDY57733.1"/>
    <property type="molecule type" value="Genomic_DNA"/>
</dbReference>
<proteinExistence type="predicted"/>
<comment type="caution">
    <text evidence="1">The sequence shown here is derived from an EMBL/GenBank/DDBJ whole genome shotgun (WGS) entry which is preliminary data.</text>
</comment>
<evidence type="ECO:0000313" key="2">
    <source>
        <dbReference type="Proteomes" id="UP000261828"/>
    </source>
</evidence>
<gene>
    <name evidence="1" type="ORF">DX873_17700</name>
</gene>
<organism evidence="1 2">
    <name type="scientific">Flagellimonas nanhaiensis</name>
    <dbReference type="NCBI Taxonomy" id="2292706"/>
    <lineage>
        <taxon>Bacteria</taxon>
        <taxon>Pseudomonadati</taxon>
        <taxon>Bacteroidota</taxon>
        <taxon>Flavobacteriia</taxon>
        <taxon>Flavobacteriales</taxon>
        <taxon>Flavobacteriaceae</taxon>
        <taxon>Flagellimonas</taxon>
    </lineage>
</organism>
<sequence length="102" mass="12321">MGSEIKKVDLIELERVCQEVLRLEYRLFRKNMRDPHFVDSNYKAHKELQNMMFNVRQKIEDRVYISSHAENYLQAQIMLTDYVKMGREYGLKYGKKLGVMRD</sequence>
<accession>A0A371JLB4</accession>
<name>A0A371JLB4_9FLAO</name>
<dbReference type="RefSeq" id="WP_116185832.1">
    <property type="nucleotide sequence ID" value="NZ_QTJX01000007.1"/>
</dbReference>